<dbReference type="EMBL" id="JAASQR010000004">
    <property type="protein sequence ID" value="NIJ17815.1"/>
    <property type="molecule type" value="Genomic_DNA"/>
</dbReference>
<feature type="domain" description="VOC" evidence="1">
    <location>
        <begin position="1"/>
        <end position="124"/>
    </location>
</feature>
<evidence type="ECO:0000313" key="3">
    <source>
        <dbReference type="Proteomes" id="UP000576821"/>
    </source>
</evidence>
<name>A0A846MGZ0_9SPHN</name>
<dbReference type="GO" id="GO:0051213">
    <property type="term" value="F:dioxygenase activity"/>
    <property type="evidence" value="ECO:0007669"/>
    <property type="project" value="UniProtKB-KW"/>
</dbReference>
<sequence length="127" mass="13116">MFSHIVIGSNDIETSRKFYDATMGALGAGPGFDDGNGRLVYMHNGAALLISKPIDGQPATHANGGTIGFGVANPEQANAWHSAGVANGGKSIEDAPGVRKGPQGSLYLAYLRDPDGNKLCALHQLPA</sequence>
<evidence type="ECO:0000259" key="1">
    <source>
        <dbReference type="PROSITE" id="PS51819"/>
    </source>
</evidence>
<dbReference type="PANTHER" id="PTHR35006:SF1">
    <property type="entry name" value="BLL2941 PROTEIN"/>
    <property type="match status" value="1"/>
</dbReference>
<dbReference type="PROSITE" id="PS51819">
    <property type="entry name" value="VOC"/>
    <property type="match status" value="1"/>
</dbReference>
<accession>A0A846MGZ0</accession>
<gene>
    <name evidence="2" type="ORF">FHS54_002815</name>
</gene>
<dbReference type="SUPFAM" id="SSF54593">
    <property type="entry name" value="Glyoxalase/Bleomycin resistance protein/Dihydroxybiphenyl dioxygenase"/>
    <property type="match status" value="1"/>
</dbReference>
<keyword evidence="2" id="KW-0456">Lyase</keyword>
<dbReference type="InterPro" id="IPR029068">
    <property type="entry name" value="Glyas_Bleomycin-R_OHBP_Dase"/>
</dbReference>
<protein>
    <submittedName>
        <fullName evidence="2">Catechol 2,3-dioxygenase-like lactoylglutathione lyase family enzyme</fullName>
    </submittedName>
</protein>
<keyword evidence="2" id="KW-0560">Oxidoreductase</keyword>
<dbReference type="AlphaFoldDB" id="A0A846MGZ0"/>
<dbReference type="InterPro" id="IPR004360">
    <property type="entry name" value="Glyas_Fos-R_dOase_dom"/>
</dbReference>
<dbReference type="GO" id="GO:0016829">
    <property type="term" value="F:lyase activity"/>
    <property type="evidence" value="ECO:0007669"/>
    <property type="project" value="UniProtKB-KW"/>
</dbReference>
<dbReference type="RefSeq" id="WP_167304623.1">
    <property type="nucleotide sequence ID" value="NZ_JAASQR010000004.1"/>
</dbReference>
<dbReference type="PANTHER" id="PTHR35006">
    <property type="entry name" value="GLYOXALASE FAMILY PROTEIN (AFU_ORTHOLOGUE AFUA_5G14830)"/>
    <property type="match status" value="1"/>
</dbReference>
<dbReference type="InterPro" id="IPR037523">
    <property type="entry name" value="VOC_core"/>
</dbReference>
<dbReference type="Proteomes" id="UP000576821">
    <property type="component" value="Unassembled WGS sequence"/>
</dbReference>
<proteinExistence type="predicted"/>
<keyword evidence="3" id="KW-1185">Reference proteome</keyword>
<dbReference type="Gene3D" id="3.10.180.10">
    <property type="entry name" value="2,3-Dihydroxybiphenyl 1,2-Dioxygenase, domain 1"/>
    <property type="match status" value="1"/>
</dbReference>
<reference evidence="2 3" key="1">
    <citation type="submission" date="2020-03" db="EMBL/GenBank/DDBJ databases">
        <title>Genomic Encyclopedia of Type Strains, Phase IV (KMG-IV): sequencing the most valuable type-strain genomes for metagenomic binning, comparative biology and taxonomic classification.</title>
        <authorList>
            <person name="Goeker M."/>
        </authorList>
    </citation>
    <scope>NUCLEOTIDE SEQUENCE [LARGE SCALE GENOMIC DNA]</scope>
    <source>
        <strain evidence="2 3">DSM 21299</strain>
    </source>
</reference>
<dbReference type="CDD" id="cd07262">
    <property type="entry name" value="VOC_like"/>
    <property type="match status" value="1"/>
</dbReference>
<comment type="caution">
    <text evidence="2">The sequence shown here is derived from an EMBL/GenBank/DDBJ whole genome shotgun (WGS) entry which is preliminary data.</text>
</comment>
<dbReference type="Pfam" id="PF00903">
    <property type="entry name" value="Glyoxalase"/>
    <property type="match status" value="1"/>
</dbReference>
<evidence type="ECO:0000313" key="2">
    <source>
        <dbReference type="EMBL" id="NIJ17815.1"/>
    </source>
</evidence>
<keyword evidence="2" id="KW-0223">Dioxygenase</keyword>
<organism evidence="2 3">
    <name type="scientific">Sphingobium vermicomposti</name>
    <dbReference type="NCBI Taxonomy" id="529005"/>
    <lineage>
        <taxon>Bacteria</taxon>
        <taxon>Pseudomonadati</taxon>
        <taxon>Pseudomonadota</taxon>
        <taxon>Alphaproteobacteria</taxon>
        <taxon>Sphingomonadales</taxon>
        <taxon>Sphingomonadaceae</taxon>
        <taxon>Sphingobium</taxon>
    </lineage>
</organism>